<evidence type="ECO:0000256" key="1">
    <source>
        <dbReference type="SAM" id="MobiDB-lite"/>
    </source>
</evidence>
<dbReference type="Proteomes" id="UP001281410">
    <property type="component" value="Unassembled WGS sequence"/>
</dbReference>
<feature type="compositionally biased region" description="Low complexity" evidence="1">
    <location>
        <begin position="408"/>
        <end position="417"/>
    </location>
</feature>
<gene>
    <name evidence="3" type="ORF">Dsin_028920</name>
</gene>
<protein>
    <recommendedName>
        <fullName evidence="2">PB1 domain-containing protein</fullName>
    </recommendedName>
</protein>
<dbReference type="Pfam" id="PF00564">
    <property type="entry name" value="PB1"/>
    <property type="match status" value="1"/>
</dbReference>
<keyword evidence="4" id="KW-1185">Reference proteome</keyword>
<comment type="caution">
    <text evidence="3">The sequence shown here is derived from an EMBL/GenBank/DDBJ whole genome shotgun (WGS) entry which is preliminary data.</text>
</comment>
<dbReference type="SMART" id="SM00666">
    <property type="entry name" value="PB1"/>
    <property type="match status" value="1"/>
</dbReference>
<dbReference type="FunFam" id="3.10.20.90:FF:000058">
    <property type="entry name" value="Octicosapeptide/phox/Bem1p domain kinase superfamily protein"/>
    <property type="match status" value="1"/>
</dbReference>
<accession>A0AAD9ZS28</accession>
<evidence type="ECO:0000313" key="3">
    <source>
        <dbReference type="EMBL" id="KAK3189359.1"/>
    </source>
</evidence>
<feature type="compositionally biased region" description="Low complexity" evidence="1">
    <location>
        <begin position="7"/>
        <end position="20"/>
    </location>
</feature>
<organism evidence="3 4">
    <name type="scientific">Dipteronia sinensis</name>
    <dbReference type="NCBI Taxonomy" id="43782"/>
    <lineage>
        <taxon>Eukaryota</taxon>
        <taxon>Viridiplantae</taxon>
        <taxon>Streptophyta</taxon>
        <taxon>Embryophyta</taxon>
        <taxon>Tracheophyta</taxon>
        <taxon>Spermatophyta</taxon>
        <taxon>Magnoliopsida</taxon>
        <taxon>eudicotyledons</taxon>
        <taxon>Gunneridae</taxon>
        <taxon>Pentapetalae</taxon>
        <taxon>rosids</taxon>
        <taxon>malvids</taxon>
        <taxon>Sapindales</taxon>
        <taxon>Sapindaceae</taxon>
        <taxon>Hippocastanoideae</taxon>
        <taxon>Acereae</taxon>
        <taxon>Dipteronia</taxon>
    </lineage>
</organism>
<feature type="region of interest" description="Disordered" evidence="1">
    <location>
        <begin position="1"/>
        <end position="45"/>
    </location>
</feature>
<dbReference type="CDD" id="cd06410">
    <property type="entry name" value="PB1_UP2"/>
    <property type="match status" value="1"/>
</dbReference>
<feature type="region of interest" description="Disordered" evidence="1">
    <location>
        <begin position="591"/>
        <end position="611"/>
    </location>
</feature>
<dbReference type="Gene3D" id="3.10.20.90">
    <property type="entry name" value="Phosphatidylinositol 3-kinase Catalytic Subunit, Chain A, domain 1"/>
    <property type="match status" value="1"/>
</dbReference>
<proteinExistence type="predicted"/>
<dbReference type="InterPro" id="IPR053793">
    <property type="entry name" value="PB1-like"/>
</dbReference>
<dbReference type="InterPro" id="IPR000270">
    <property type="entry name" value="PB1_dom"/>
</dbReference>
<dbReference type="PANTHER" id="PTHR31066">
    <property type="entry name" value="OS05G0427100 PROTEIN-RELATED"/>
    <property type="match status" value="1"/>
</dbReference>
<dbReference type="PROSITE" id="PS51745">
    <property type="entry name" value="PB1"/>
    <property type="match status" value="1"/>
</dbReference>
<feature type="region of interest" description="Disordered" evidence="1">
    <location>
        <begin position="724"/>
        <end position="745"/>
    </location>
</feature>
<dbReference type="AlphaFoldDB" id="A0AAD9ZS28"/>
<feature type="compositionally biased region" description="Polar residues" evidence="1">
    <location>
        <begin position="387"/>
        <end position="396"/>
    </location>
</feature>
<dbReference type="InterPro" id="IPR053198">
    <property type="entry name" value="Gynoecium_Dev_Regulator"/>
</dbReference>
<feature type="region of interest" description="Disordered" evidence="1">
    <location>
        <begin position="248"/>
        <end position="271"/>
    </location>
</feature>
<feature type="domain" description="PB1" evidence="2">
    <location>
        <begin position="58"/>
        <end position="161"/>
    </location>
</feature>
<dbReference type="SUPFAM" id="SSF54277">
    <property type="entry name" value="CAD &amp; PB1 domains"/>
    <property type="match status" value="1"/>
</dbReference>
<feature type="region of interest" description="Disordered" evidence="1">
    <location>
        <begin position="530"/>
        <end position="561"/>
    </location>
</feature>
<name>A0AAD9ZS28_9ROSI</name>
<feature type="compositionally biased region" description="Low complexity" evidence="1">
    <location>
        <begin position="257"/>
        <end position="268"/>
    </location>
</feature>
<feature type="region of interest" description="Disordered" evidence="1">
    <location>
        <begin position="352"/>
        <end position="418"/>
    </location>
</feature>
<evidence type="ECO:0000313" key="4">
    <source>
        <dbReference type="Proteomes" id="UP001281410"/>
    </source>
</evidence>
<dbReference type="EMBL" id="JANJYJ010000009">
    <property type="protein sequence ID" value="KAK3189359.1"/>
    <property type="molecule type" value="Genomic_DNA"/>
</dbReference>
<dbReference type="PANTHER" id="PTHR31066:SF27">
    <property type="entry name" value="EXPRESSED PROTEIN"/>
    <property type="match status" value="1"/>
</dbReference>
<reference evidence="3" key="1">
    <citation type="journal article" date="2023" name="Plant J.">
        <title>Genome sequences and population genomics provide insights into the demographic history, inbreeding, and mutation load of two 'living fossil' tree species of Dipteronia.</title>
        <authorList>
            <person name="Feng Y."/>
            <person name="Comes H.P."/>
            <person name="Chen J."/>
            <person name="Zhu S."/>
            <person name="Lu R."/>
            <person name="Zhang X."/>
            <person name="Li P."/>
            <person name="Qiu J."/>
            <person name="Olsen K.M."/>
            <person name="Qiu Y."/>
        </authorList>
    </citation>
    <scope>NUCLEOTIDE SEQUENCE</scope>
    <source>
        <strain evidence="3">NBL</strain>
    </source>
</reference>
<evidence type="ECO:0000259" key="2">
    <source>
        <dbReference type="PROSITE" id="PS51745"/>
    </source>
</evidence>
<feature type="compositionally biased region" description="Polar residues" evidence="1">
    <location>
        <begin position="591"/>
        <end position="601"/>
    </location>
</feature>
<sequence>MEPPPLSASTAAATTTTNTPQPYPDSLDSSPRSRHTDSWDDPPLSNSAAVAAAITPPKLRLMCSYGGHIVPRPHDKSLCYIGGDTRIIVVDRHVTLASLTARLSHSLMNGKPFVLKYQLPSEDLDSLISVTTDEDLDNMIEEYERTSSNFQKPCRLRLFLFQPKLEASQSIIESSTIKSDEWFLNALNGAGVLNRGFSDSASVNCLLGLDDELVGGVATGAGGGGGGGGGINEGAGGLQKKVQDVHSVPDSPMMETSSSFGSSSSSPSLANLPPIRVHVEEGGGGGIKIQDQKVVVGIEEQFAQMNVGGGGGGPPKQQQEEGFVVLSSTAAATTVGVPGMVVPGEYMNRVFSDDERSDHGVPVGYRKAPPPPQLQSQSQQPPPQPQTMNIQPSQQKSSGGGGGFELQSPDSVSSDSSLTNAINRQKPVIYQDQVMQIQSGPNRVAGVNVNPVDPKINVSDPIAAARVHIQQQVQDSNPGYILQPQFEQQQQQPQQQQPQQQQFIHAGTHYIQHHPAGGVPISAYYQVYPSQQQHQQQHQLQQHQQQHQLHQQHQQHQQHQLDQQYPVYYVQQARQPQAYNMSVQQPNTISEAPTAIPSSRPQTPPSPAMVPQPTAYNPMRNTHITKPEMAAAAAAGVYRTTTTGGPQLVQVPSSQHQQQYVGYSQMHHPSQSVAPTSAATANYGYEFADPAHAQIYYTQPLAPTMPPSHYQTMTGTSGGVVLPEASGQLPNDSMKQQQIRTSQQL</sequence>
<feature type="compositionally biased region" description="Low complexity" evidence="1">
    <location>
        <begin position="531"/>
        <end position="561"/>
    </location>
</feature>
<feature type="compositionally biased region" description="Polar residues" evidence="1">
    <location>
        <begin position="728"/>
        <end position="745"/>
    </location>
</feature>